<organism evidence="3 4">
    <name type="scientific">Alteribacillus iranensis</name>
    <dbReference type="NCBI Taxonomy" id="930128"/>
    <lineage>
        <taxon>Bacteria</taxon>
        <taxon>Bacillati</taxon>
        <taxon>Bacillota</taxon>
        <taxon>Bacilli</taxon>
        <taxon>Bacillales</taxon>
        <taxon>Bacillaceae</taxon>
        <taxon>Alteribacillus</taxon>
    </lineage>
</organism>
<proteinExistence type="predicted"/>
<sequence>MKVVLIETLYTLLLLSLLMGCSNDEQHKSSGENTSNKQESEPEAATTMPMEEPEVIADNLKVPWSIEKFENTFFVTERPGNIVKINNGEMVRQQVMFDKELSTAAEAGLLGFELAPDFSESKTAYAYYTYKDNTGQFNRIVTLRLENNIWKEESLLLDHIPSGAVHHGGRLEIGPDEKLYATTGDAHQSDNAQDLDSLGGKILRMNLNGSIPEDNPYSHSYVYSYGHRNPQGMTWTPDGTMYASEHGNDANDEINKIEAGKNYGWPVIEGREEREDMVSPLFTSGENNTWAPSGIDNNGNQLYTAALRGTAVLAFDLETGKQKEVITEYGRIRDVLIEENNLFFISNNTDGRGTPQGNDDKLYKILLTP</sequence>
<dbReference type="InterPro" id="IPR011042">
    <property type="entry name" value="6-blade_b-propeller_TolB-like"/>
</dbReference>
<dbReference type="InterPro" id="IPR012938">
    <property type="entry name" value="Glc/Sorbosone_DH"/>
</dbReference>
<dbReference type="Gene3D" id="2.120.10.30">
    <property type="entry name" value="TolB, C-terminal domain"/>
    <property type="match status" value="1"/>
</dbReference>
<keyword evidence="4" id="KW-1185">Reference proteome</keyword>
<gene>
    <name evidence="3" type="ORF">SAMN05192532_103339</name>
</gene>
<reference evidence="3 4" key="1">
    <citation type="submission" date="2016-10" db="EMBL/GenBank/DDBJ databases">
        <authorList>
            <person name="de Groot N.N."/>
        </authorList>
    </citation>
    <scope>NUCLEOTIDE SEQUENCE [LARGE SCALE GENOMIC DNA]</scope>
    <source>
        <strain evidence="3 4">DSM 23995</strain>
    </source>
</reference>
<feature type="domain" description="Glucose/Sorbosone dehydrogenase" evidence="2">
    <location>
        <begin position="60"/>
        <end position="352"/>
    </location>
</feature>
<dbReference type="AlphaFoldDB" id="A0A1I2D1I7"/>
<feature type="region of interest" description="Disordered" evidence="1">
    <location>
        <begin position="25"/>
        <end position="49"/>
    </location>
</feature>
<evidence type="ECO:0000259" key="2">
    <source>
        <dbReference type="Pfam" id="PF07995"/>
    </source>
</evidence>
<evidence type="ECO:0000256" key="1">
    <source>
        <dbReference type="SAM" id="MobiDB-lite"/>
    </source>
</evidence>
<dbReference type="PANTHER" id="PTHR19328:SF13">
    <property type="entry name" value="HIPL1 PROTEIN"/>
    <property type="match status" value="1"/>
</dbReference>
<dbReference type="EMBL" id="FONT01000003">
    <property type="protein sequence ID" value="SFE74365.1"/>
    <property type="molecule type" value="Genomic_DNA"/>
</dbReference>
<dbReference type="SUPFAM" id="SSF50952">
    <property type="entry name" value="Soluble quinoprotein glucose dehydrogenase"/>
    <property type="match status" value="1"/>
</dbReference>
<evidence type="ECO:0000313" key="3">
    <source>
        <dbReference type="EMBL" id="SFE74365.1"/>
    </source>
</evidence>
<dbReference type="STRING" id="930128.SAMN05192532_103339"/>
<dbReference type="PANTHER" id="PTHR19328">
    <property type="entry name" value="HEDGEHOG-INTERACTING PROTEIN"/>
    <property type="match status" value="1"/>
</dbReference>
<dbReference type="InterPro" id="IPR011041">
    <property type="entry name" value="Quinoprot_gluc/sorb_DH_b-prop"/>
</dbReference>
<dbReference type="Proteomes" id="UP000199516">
    <property type="component" value="Unassembled WGS sequence"/>
</dbReference>
<protein>
    <submittedName>
        <fullName evidence="3">Glucose/arabinose dehydrogenase, beta-propeller fold</fullName>
    </submittedName>
</protein>
<accession>A0A1I2D1I7</accession>
<evidence type="ECO:0000313" key="4">
    <source>
        <dbReference type="Proteomes" id="UP000199516"/>
    </source>
</evidence>
<name>A0A1I2D1I7_9BACI</name>
<dbReference type="PROSITE" id="PS51257">
    <property type="entry name" value="PROKAR_LIPOPROTEIN"/>
    <property type="match status" value="1"/>
</dbReference>
<dbReference type="Pfam" id="PF07995">
    <property type="entry name" value="GSDH"/>
    <property type="match status" value="1"/>
</dbReference>